<comment type="caution">
    <text evidence="2">The sequence shown here is derived from an EMBL/GenBank/DDBJ whole genome shotgun (WGS) entry which is preliminary data.</text>
</comment>
<dbReference type="RefSeq" id="XP_060339318.1">
    <property type="nucleotide sequence ID" value="XM_060475091.1"/>
</dbReference>
<evidence type="ECO:0000256" key="1">
    <source>
        <dbReference type="SAM" id="MobiDB-lite"/>
    </source>
</evidence>
<dbReference type="GeneID" id="85358639"/>
<accession>A0AA39NPP5</accession>
<keyword evidence="3" id="KW-1185">Reference proteome</keyword>
<proteinExistence type="predicted"/>
<evidence type="ECO:0000313" key="3">
    <source>
        <dbReference type="Proteomes" id="UP001175211"/>
    </source>
</evidence>
<feature type="region of interest" description="Disordered" evidence="1">
    <location>
        <begin position="17"/>
        <end position="129"/>
    </location>
</feature>
<organism evidence="2 3">
    <name type="scientific">Armillaria tabescens</name>
    <name type="common">Ringless honey mushroom</name>
    <name type="synonym">Agaricus tabescens</name>
    <dbReference type="NCBI Taxonomy" id="1929756"/>
    <lineage>
        <taxon>Eukaryota</taxon>
        <taxon>Fungi</taxon>
        <taxon>Dikarya</taxon>
        <taxon>Basidiomycota</taxon>
        <taxon>Agaricomycotina</taxon>
        <taxon>Agaricomycetes</taxon>
        <taxon>Agaricomycetidae</taxon>
        <taxon>Agaricales</taxon>
        <taxon>Marasmiineae</taxon>
        <taxon>Physalacriaceae</taxon>
        <taxon>Desarmillaria</taxon>
    </lineage>
</organism>
<feature type="region of interest" description="Disordered" evidence="1">
    <location>
        <begin position="153"/>
        <end position="226"/>
    </location>
</feature>
<gene>
    <name evidence="2" type="ORF">EV420DRAFT_1616112</name>
</gene>
<dbReference type="Proteomes" id="UP001175211">
    <property type="component" value="Unassembled WGS sequence"/>
</dbReference>
<evidence type="ECO:0000313" key="2">
    <source>
        <dbReference type="EMBL" id="KAK0469525.1"/>
    </source>
</evidence>
<dbReference type="AlphaFoldDB" id="A0AA39NPP5"/>
<sequence>MASMTTEELNCVIFVQDTEGHPRQLDDDDNVAPLKIDQRDPPSSYADGPFSPLSPTSPYGYPVSEEQFRYTLGGGENIPFSRSRRSSETALPAPFPPSYTRDRSASVHGHRRHVSSPNSPLAVSGSGPLYNDFLSAPPLHQRQSQPSLQVITDIPFGFHTPPPCSASPGLTPASSVSSPFESPEEFRPQSSGGYSDHSDFAPPHKSNGVDDPYQSSTSLLLQSDPPRGRTLWRFDDDYLTPGPDSRSLSLVSMPNINIDSDFFGLRSPSVAPSTHSDGGLDLASLELNPGVGTSDIFGDIPEQQSSHSVTDTSLPPTPYREQVASDAVARASQSRRTNAANYVSKHNLRSNSSSVFVWFLR</sequence>
<reference evidence="2" key="1">
    <citation type="submission" date="2023-06" db="EMBL/GenBank/DDBJ databases">
        <authorList>
            <consortium name="Lawrence Berkeley National Laboratory"/>
            <person name="Ahrendt S."/>
            <person name="Sahu N."/>
            <person name="Indic B."/>
            <person name="Wong-Bajracharya J."/>
            <person name="Merenyi Z."/>
            <person name="Ke H.-M."/>
            <person name="Monk M."/>
            <person name="Kocsube S."/>
            <person name="Drula E."/>
            <person name="Lipzen A."/>
            <person name="Balint B."/>
            <person name="Henrissat B."/>
            <person name="Andreopoulos B."/>
            <person name="Martin F.M."/>
            <person name="Harder C.B."/>
            <person name="Rigling D."/>
            <person name="Ford K.L."/>
            <person name="Foster G.D."/>
            <person name="Pangilinan J."/>
            <person name="Papanicolaou A."/>
            <person name="Barry K."/>
            <person name="LaButti K."/>
            <person name="Viragh M."/>
            <person name="Koriabine M."/>
            <person name="Yan M."/>
            <person name="Riley R."/>
            <person name="Champramary S."/>
            <person name="Plett K.L."/>
            <person name="Tsai I.J."/>
            <person name="Slot J."/>
            <person name="Sipos G."/>
            <person name="Plett J."/>
            <person name="Nagy L.G."/>
            <person name="Grigoriev I.V."/>
        </authorList>
    </citation>
    <scope>NUCLEOTIDE SEQUENCE</scope>
    <source>
        <strain evidence="2">CCBAS 213</strain>
    </source>
</reference>
<dbReference type="EMBL" id="JAUEPS010000001">
    <property type="protein sequence ID" value="KAK0469525.1"/>
    <property type="molecule type" value="Genomic_DNA"/>
</dbReference>
<protein>
    <submittedName>
        <fullName evidence="2">Uncharacterized protein</fullName>
    </submittedName>
</protein>
<name>A0AA39NPP5_ARMTA</name>